<name>A0A5B8UIG2_9BACT</name>
<dbReference type="EMBL" id="CP042433">
    <property type="protein sequence ID" value="QEC56348.1"/>
    <property type="molecule type" value="Genomic_DNA"/>
</dbReference>
<dbReference type="AlphaFoldDB" id="A0A5B8UIG2"/>
<dbReference type="KEGG" id="fgg:FSB75_10750"/>
<proteinExistence type="predicted"/>
<evidence type="ECO:0000313" key="1">
    <source>
        <dbReference type="EMBL" id="QEC56348.1"/>
    </source>
</evidence>
<evidence type="ECO:0000313" key="2">
    <source>
        <dbReference type="Proteomes" id="UP000321204"/>
    </source>
</evidence>
<dbReference type="RefSeq" id="WP_146786878.1">
    <property type="nucleotide sequence ID" value="NZ_BAABIO010000001.1"/>
</dbReference>
<dbReference type="Proteomes" id="UP000321204">
    <property type="component" value="Chromosome"/>
</dbReference>
<organism evidence="1 2">
    <name type="scientific">Flavisolibacter ginsenosidimutans</name>
    <dbReference type="NCBI Taxonomy" id="661481"/>
    <lineage>
        <taxon>Bacteria</taxon>
        <taxon>Pseudomonadati</taxon>
        <taxon>Bacteroidota</taxon>
        <taxon>Chitinophagia</taxon>
        <taxon>Chitinophagales</taxon>
        <taxon>Chitinophagaceae</taxon>
        <taxon>Flavisolibacter</taxon>
    </lineage>
</organism>
<gene>
    <name evidence="1" type="ORF">FSB75_10750</name>
</gene>
<dbReference type="OrthoDB" id="1249795at2"/>
<sequence length="210" mass="24536">MLDELRRITSTEPYKSSGGMKVKEIAIRPWETPDTTMVLEVWIDEEESTPVQTWELTCTDLSPTQNFPQCIIPRTQLKIFEDHPALWHLDDEVFYTITSKGDNIPSIMGELFIAHAKACGNWVDFHWLYDGLPETMETLRENQMAVPSRLKETCFEILERYGVQYKVNTVQDNEKGYKLLLFSSNDIWPDDENFKQSYIIAKEFAERRVS</sequence>
<keyword evidence="2" id="KW-1185">Reference proteome</keyword>
<accession>A0A5B8UIG2</accession>
<reference evidence="1 2" key="1">
    <citation type="journal article" date="2015" name="Int. J. Syst. Evol. Microbiol.">
        <title>Flavisolibacter ginsenosidimutans sp. nov., with ginsenoside-converting activity isolated from soil used for cultivating ginseng.</title>
        <authorList>
            <person name="Zhao Y."/>
            <person name="Liu Q."/>
            <person name="Kang M.S."/>
            <person name="Jin F."/>
            <person name="Yu H."/>
            <person name="Im W.T."/>
        </authorList>
    </citation>
    <scope>NUCLEOTIDE SEQUENCE [LARGE SCALE GENOMIC DNA]</scope>
    <source>
        <strain evidence="1 2">Gsoil 636</strain>
    </source>
</reference>
<protein>
    <submittedName>
        <fullName evidence="1">Uncharacterized protein</fullName>
    </submittedName>
</protein>